<dbReference type="PANTHER" id="PTHR39203">
    <property type="entry name" value="CYTOPLASMIC PROTEIN-RELATED"/>
    <property type="match status" value="1"/>
</dbReference>
<dbReference type="AlphaFoldDB" id="A0A9W6ETP5"/>
<dbReference type="PIRSF" id="PIRSF021320">
    <property type="entry name" value="DUF984"/>
    <property type="match status" value="1"/>
</dbReference>
<reference evidence="2" key="1">
    <citation type="submission" date="2022-07" db="EMBL/GenBank/DDBJ databases">
        <authorList>
            <person name="Kouya T."/>
            <person name="Ishiyama Y."/>
        </authorList>
    </citation>
    <scope>NUCLEOTIDE SEQUENCE</scope>
    <source>
        <strain evidence="2">WR16-4</strain>
    </source>
</reference>
<dbReference type="InterPro" id="IPR007374">
    <property type="entry name" value="ASCH_domain"/>
</dbReference>
<proteinExistence type="predicted"/>
<protein>
    <submittedName>
        <fullName evidence="2">RNA-binding protein</fullName>
    </submittedName>
</protein>
<evidence type="ECO:0000313" key="3">
    <source>
        <dbReference type="Proteomes" id="UP001144204"/>
    </source>
</evidence>
<reference evidence="2" key="2">
    <citation type="journal article" date="2023" name="PLoS ONE">
        <title>Philodulcilactobacillus myokoensis gen. nov., sp. nov., a fructophilic, acidophilic, and agar-phobic lactic acid bacterium isolated from fermented vegetable extracts.</title>
        <authorList>
            <person name="Kouya T."/>
            <person name="Ishiyama Y."/>
            <person name="Ohashi S."/>
            <person name="Kumakubo R."/>
            <person name="Yamazaki T."/>
            <person name="Otaki T."/>
        </authorList>
    </citation>
    <scope>NUCLEOTIDE SEQUENCE</scope>
    <source>
        <strain evidence="2">WR16-4</strain>
    </source>
</reference>
<dbReference type="RefSeq" id="WP_286137064.1">
    <property type="nucleotide sequence ID" value="NZ_BRPL01000004.1"/>
</dbReference>
<dbReference type="Gene3D" id="3.10.400.10">
    <property type="entry name" value="Sulfate adenylyltransferase"/>
    <property type="match status" value="1"/>
</dbReference>
<organism evidence="2 3">
    <name type="scientific">Philodulcilactobacillus myokoensis</name>
    <dbReference type="NCBI Taxonomy" id="2929573"/>
    <lineage>
        <taxon>Bacteria</taxon>
        <taxon>Bacillati</taxon>
        <taxon>Bacillota</taxon>
        <taxon>Bacilli</taxon>
        <taxon>Lactobacillales</taxon>
        <taxon>Lactobacillaceae</taxon>
        <taxon>Philodulcilactobacillus</taxon>
    </lineage>
</organism>
<dbReference type="EMBL" id="BRPL01000004">
    <property type="protein sequence ID" value="GLB47527.1"/>
    <property type="molecule type" value="Genomic_DNA"/>
</dbReference>
<dbReference type="Proteomes" id="UP001144204">
    <property type="component" value="Unassembled WGS sequence"/>
</dbReference>
<name>A0A9W6ETP5_9LACO</name>
<comment type="caution">
    <text evidence="2">The sequence shown here is derived from an EMBL/GenBank/DDBJ whole genome shotgun (WGS) entry which is preliminary data.</text>
</comment>
<dbReference type="SMART" id="SM01022">
    <property type="entry name" value="ASCH"/>
    <property type="match status" value="1"/>
</dbReference>
<keyword evidence="3" id="KW-1185">Reference proteome</keyword>
<sequence>MTPEKFFKDAKQALNLPSNTKLTSTYAFGVDADYLAQLVLNGIKTATTSAYDLYEKDEHLPIQGEYDVVTDDHGNPVCVTYTEKVNICTYNQVPAKHAYLEGEGDRTMKYWRKVHNDFFTNEYHRMGKTFNPEISKMVLENFYVVYPIK</sequence>
<dbReference type="CDD" id="cd06553">
    <property type="entry name" value="ASCH_Ef3133_like"/>
    <property type="match status" value="1"/>
</dbReference>
<dbReference type="Pfam" id="PF04266">
    <property type="entry name" value="ASCH"/>
    <property type="match status" value="1"/>
</dbReference>
<dbReference type="SUPFAM" id="SSF88697">
    <property type="entry name" value="PUA domain-like"/>
    <property type="match status" value="1"/>
</dbReference>
<dbReference type="InterPro" id="IPR015947">
    <property type="entry name" value="PUA-like_sf"/>
</dbReference>
<evidence type="ECO:0000259" key="1">
    <source>
        <dbReference type="SMART" id="SM01022"/>
    </source>
</evidence>
<dbReference type="InterPro" id="IPR009326">
    <property type="entry name" value="DUF984"/>
</dbReference>
<dbReference type="PANTHER" id="PTHR39203:SF1">
    <property type="entry name" value="CYTOPLASMIC PROTEIN"/>
    <property type="match status" value="1"/>
</dbReference>
<feature type="domain" description="ASCH" evidence="1">
    <location>
        <begin position="26"/>
        <end position="146"/>
    </location>
</feature>
<accession>A0A9W6ETP5</accession>
<evidence type="ECO:0000313" key="2">
    <source>
        <dbReference type="EMBL" id="GLB47527.1"/>
    </source>
</evidence>
<gene>
    <name evidence="2" type="ORF">WR164_15060</name>
</gene>